<feature type="transmembrane region" description="Helical" evidence="3">
    <location>
        <begin position="65"/>
        <end position="85"/>
    </location>
</feature>
<keyword evidence="3" id="KW-0472">Membrane</keyword>
<accession>A0ABW9IJC2</accession>
<gene>
    <name evidence="5" type="ORF">ACKI1S_19005</name>
</gene>
<evidence type="ECO:0000256" key="3">
    <source>
        <dbReference type="SAM" id="Phobius"/>
    </source>
</evidence>
<sequence>MAFSSVRKDTRADGWAVSLPWWLDSHGRPNTWYGTRPSWHGVIFFLGAGTSTRAALNALAPAEPFWYVLAYAACIVAGLAAARAVRARADDAFSRMCSGWLGYIGFTGSSAVAALFVTRTPAEAPPIADEAPVAASALVMLLTVGGSLLTRWFPASRPRSAEQLDAEVRELAQRLADARARRERLGRMSEEPGHDPRTVRTWARSTGLDVPARGPLPEHVVAAWHEARSTTAA</sequence>
<dbReference type="InterPro" id="IPR055370">
    <property type="entry name" value="Lsr2_DNA-bd"/>
</dbReference>
<feature type="transmembrane region" description="Helical" evidence="3">
    <location>
        <begin position="97"/>
        <end position="118"/>
    </location>
</feature>
<dbReference type="Proteomes" id="UP001631993">
    <property type="component" value="Unassembled WGS sequence"/>
</dbReference>
<evidence type="ECO:0000256" key="2">
    <source>
        <dbReference type="SAM" id="Coils"/>
    </source>
</evidence>
<organism evidence="5 6">
    <name type="scientific">Streptomyces galilaeus</name>
    <dbReference type="NCBI Taxonomy" id="33899"/>
    <lineage>
        <taxon>Bacteria</taxon>
        <taxon>Bacillati</taxon>
        <taxon>Actinomycetota</taxon>
        <taxon>Actinomycetes</taxon>
        <taxon>Kitasatosporales</taxon>
        <taxon>Streptomycetaceae</taxon>
        <taxon>Streptomyces</taxon>
    </lineage>
</organism>
<evidence type="ECO:0000259" key="4">
    <source>
        <dbReference type="Pfam" id="PF23359"/>
    </source>
</evidence>
<dbReference type="RefSeq" id="WP_409085201.1">
    <property type="nucleotide sequence ID" value="NZ_JBJVMW010000004.1"/>
</dbReference>
<keyword evidence="2" id="KW-0175">Coiled coil</keyword>
<protein>
    <submittedName>
        <fullName evidence="5">Histone-like nucleoid-structuring protein Lsr2</fullName>
    </submittedName>
</protein>
<comment type="caution">
    <text evidence="5">The sequence shown here is derived from an EMBL/GenBank/DDBJ whole genome shotgun (WGS) entry which is preliminary data.</text>
</comment>
<proteinExistence type="predicted"/>
<keyword evidence="6" id="KW-1185">Reference proteome</keyword>
<dbReference type="Pfam" id="PF23359">
    <property type="entry name" value="Lsr2_DNA-bd"/>
    <property type="match status" value="1"/>
</dbReference>
<feature type="transmembrane region" description="Helical" evidence="3">
    <location>
        <begin position="133"/>
        <end position="153"/>
    </location>
</feature>
<feature type="coiled-coil region" evidence="2">
    <location>
        <begin position="161"/>
        <end position="188"/>
    </location>
</feature>
<dbReference type="InterPro" id="IPR036625">
    <property type="entry name" value="E3-bd_dom_sf"/>
</dbReference>
<feature type="domain" description="Lsr2 DNA-binding" evidence="4">
    <location>
        <begin position="193"/>
        <end position="227"/>
    </location>
</feature>
<dbReference type="Gene3D" id="4.10.320.10">
    <property type="entry name" value="E3-binding domain"/>
    <property type="match status" value="1"/>
</dbReference>
<evidence type="ECO:0000256" key="1">
    <source>
        <dbReference type="ARBA" id="ARBA00023125"/>
    </source>
</evidence>
<name>A0ABW9IJC2_STRGJ</name>
<keyword evidence="3" id="KW-1133">Transmembrane helix</keyword>
<keyword evidence="1" id="KW-0238">DNA-binding</keyword>
<keyword evidence="3" id="KW-0812">Transmembrane</keyword>
<evidence type="ECO:0000313" key="5">
    <source>
        <dbReference type="EMBL" id="MFM9648232.1"/>
    </source>
</evidence>
<reference evidence="5 6" key="1">
    <citation type="submission" date="2024-12" db="EMBL/GenBank/DDBJ databases">
        <title>Forecasting of Potato common scab and diversities of Pathogenic streptomyces spp. in china.</title>
        <authorList>
            <person name="Handique U."/>
            <person name="Wu J."/>
        </authorList>
    </citation>
    <scope>NUCLEOTIDE SEQUENCE [LARGE SCALE GENOMIC DNA]</scope>
    <source>
        <strain evidence="5 6">ZRIMU1585</strain>
    </source>
</reference>
<evidence type="ECO:0000313" key="6">
    <source>
        <dbReference type="Proteomes" id="UP001631993"/>
    </source>
</evidence>
<dbReference type="EMBL" id="JBJVNE010000009">
    <property type="protein sequence ID" value="MFM9648232.1"/>
    <property type="molecule type" value="Genomic_DNA"/>
</dbReference>